<sequence>MKAMIFAAGLGSRLKPWTDHHPKALAVVNGKSLLQRNILYLQQYGITEVIVNVHHFAGQVIAAVENAQGWGSRITFSDETAEVLETGGGLQKAAWYFEGESSFVVMNADILTDMDLGAMISTHNTGNAMATLAVSDRSSSRYFLFNEAQELKGWQNVKTGEQRPEGILEQQPALKPKAFSGIHVISTAIFPQIKQQGKFSMVDVYLSLMNAYPIRSFDHTGALLIDVGKPESLEKAEQLFQ</sequence>
<feature type="domain" description="Nucleotidyl transferase" evidence="3">
    <location>
        <begin position="2"/>
        <end position="236"/>
    </location>
</feature>
<dbReference type="GO" id="GO:0016779">
    <property type="term" value="F:nucleotidyltransferase activity"/>
    <property type="evidence" value="ECO:0007669"/>
    <property type="project" value="UniProtKB-KW"/>
</dbReference>
<organism evidence="4 5">
    <name type="scientific">Sediminibacterium ginsengisoli</name>
    <dbReference type="NCBI Taxonomy" id="413434"/>
    <lineage>
        <taxon>Bacteria</taxon>
        <taxon>Pseudomonadati</taxon>
        <taxon>Bacteroidota</taxon>
        <taxon>Chitinophagia</taxon>
        <taxon>Chitinophagales</taxon>
        <taxon>Chitinophagaceae</taxon>
        <taxon>Sediminibacterium</taxon>
    </lineage>
</organism>
<dbReference type="OrthoDB" id="9813880at2"/>
<dbReference type="InterPro" id="IPR005835">
    <property type="entry name" value="NTP_transferase_dom"/>
</dbReference>
<dbReference type="STRING" id="413434.SAMN04488132_101200"/>
<keyword evidence="5" id="KW-1185">Reference proteome</keyword>
<accession>A0A1T4JUG8</accession>
<dbReference type="InterPro" id="IPR050065">
    <property type="entry name" value="GlmU-like"/>
</dbReference>
<reference evidence="4 5" key="1">
    <citation type="submission" date="2017-02" db="EMBL/GenBank/DDBJ databases">
        <authorList>
            <person name="Peterson S.W."/>
        </authorList>
    </citation>
    <scope>NUCLEOTIDE SEQUENCE [LARGE SCALE GENOMIC DNA]</scope>
    <source>
        <strain evidence="4 5">DSM 22335</strain>
    </source>
</reference>
<dbReference type="RefSeq" id="WP_078829550.1">
    <property type="nucleotide sequence ID" value="NZ_FUWH01000001.1"/>
</dbReference>
<dbReference type="Gene3D" id="3.90.550.10">
    <property type="entry name" value="Spore Coat Polysaccharide Biosynthesis Protein SpsA, Chain A"/>
    <property type="match status" value="1"/>
</dbReference>
<proteinExistence type="predicted"/>
<evidence type="ECO:0000256" key="1">
    <source>
        <dbReference type="ARBA" id="ARBA00022679"/>
    </source>
</evidence>
<evidence type="ECO:0000313" key="4">
    <source>
        <dbReference type="EMBL" id="SJZ33816.1"/>
    </source>
</evidence>
<dbReference type="InterPro" id="IPR029044">
    <property type="entry name" value="Nucleotide-diphossugar_trans"/>
</dbReference>
<evidence type="ECO:0000259" key="3">
    <source>
        <dbReference type="Pfam" id="PF00483"/>
    </source>
</evidence>
<dbReference type="PANTHER" id="PTHR43584">
    <property type="entry name" value="NUCLEOTIDYL TRANSFERASE"/>
    <property type="match status" value="1"/>
</dbReference>
<keyword evidence="1 4" id="KW-0808">Transferase</keyword>
<protein>
    <submittedName>
        <fullName evidence="4">Nucleotidyl transferase</fullName>
    </submittedName>
</protein>
<keyword evidence="2" id="KW-0548">Nucleotidyltransferase</keyword>
<evidence type="ECO:0000256" key="2">
    <source>
        <dbReference type="ARBA" id="ARBA00022695"/>
    </source>
</evidence>
<name>A0A1T4JUG8_9BACT</name>
<dbReference type="AlphaFoldDB" id="A0A1T4JUG8"/>
<dbReference type="SUPFAM" id="SSF53448">
    <property type="entry name" value="Nucleotide-diphospho-sugar transferases"/>
    <property type="match status" value="1"/>
</dbReference>
<dbReference type="EMBL" id="FUWH01000001">
    <property type="protein sequence ID" value="SJZ33816.1"/>
    <property type="molecule type" value="Genomic_DNA"/>
</dbReference>
<dbReference type="Pfam" id="PF00483">
    <property type="entry name" value="NTP_transferase"/>
    <property type="match status" value="1"/>
</dbReference>
<gene>
    <name evidence="4" type="ORF">SAMN04488132_101200</name>
</gene>
<dbReference type="PANTHER" id="PTHR43584:SF8">
    <property type="entry name" value="N-ACETYLMURAMATE ALPHA-1-PHOSPHATE URIDYLYLTRANSFERASE"/>
    <property type="match status" value="1"/>
</dbReference>
<evidence type="ECO:0000313" key="5">
    <source>
        <dbReference type="Proteomes" id="UP000190888"/>
    </source>
</evidence>
<dbReference type="Proteomes" id="UP000190888">
    <property type="component" value="Unassembled WGS sequence"/>
</dbReference>